<dbReference type="Proteomes" id="UP000708208">
    <property type="component" value="Unassembled WGS sequence"/>
</dbReference>
<keyword evidence="2" id="KW-1185">Reference proteome</keyword>
<evidence type="ECO:0000313" key="1">
    <source>
        <dbReference type="EMBL" id="CAG7826980.1"/>
    </source>
</evidence>
<dbReference type="AlphaFoldDB" id="A0A8J2PYU5"/>
<sequence length="99" mass="11138">CVQCSGKFATAVALKIEHENNKAEFSTVDLKGLLLLSPLLDPVIQSHLADVHYNFGLYDEKTRDKLKFLENVFEELIKANEIPTAAKLIDDMKGLRHVN</sequence>
<gene>
    <name evidence="1" type="ORF">AFUS01_LOCUS36998</name>
</gene>
<evidence type="ECO:0000313" key="2">
    <source>
        <dbReference type="Proteomes" id="UP000708208"/>
    </source>
</evidence>
<accession>A0A8J2PYU5</accession>
<organism evidence="1 2">
    <name type="scientific">Allacma fusca</name>
    <dbReference type="NCBI Taxonomy" id="39272"/>
    <lineage>
        <taxon>Eukaryota</taxon>
        <taxon>Metazoa</taxon>
        <taxon>Ecdysozoa</taxon>
        <taxon>Arthropoda</taxon>
        <taxon>Hexapoda</taxon>
        <taxon>Collembola</taxon>
        <taxon>Symphypleona</taxon>
        <taxon>Sminthuridae</taxon>
        <taxon>Allacma</taxon>
    </lineage>
</organism>
<protein>
    <submittedName>
        <fullName evidence="1">Uncharacterized protein</fullName>
    </submittedName>
</protein>
<proteinExistence type="predicted"/>
<comment type="caution">
    <text evidence="1">The sequence shown here is derived from an EMBL/GenBank/DDBJ whole genome shotgun (WGS) entry which is preliminary data.</text>
</comment>
<dbReference type="EMBL" id="CAJVCH010541847">
    <property type="protein sequence ID" value="CAG7826980.1"/>
    <property type="molecule type" value="Genomic_DNA"/>
</dbReference>
<name>A0A8J2PYU5_9HEXA</name>
<feature type="non-terminal residue" evidence="1">
    <location>
        <position position="1"/>
    </location>
</feature>
<reference evidence="1" key="1">
    <citation type="submission" date="2021-06" db="EMBL/GenBank/DDBJ databases">
        <authorList>
            <person name="Hodson N. C."/>
            <person name="Mongue J. A."/>
            <person name="Jaron S. K."/>
        </authorList>
    </citation>
    <scope>NUCLEOTIDE SEQUENCE</scope>
</reference>